<feature type="compositionally biased region" description="Low complexity" evidence="1">
    <location>
        <begin position="291"/>
        <end position="314"/>
    </location>
</feature>
<feature type="region of interest" description="Disordered" evidence="1">
    <location>
        <begin position="707"/>
        <end position="728"/>
    </location>
</feature>
<dbReference type="EMBL" id="BAABHS010000004">
    <property type="protein sequence ID" value="GAA4953922.1"/>
    <property type="molecule type" value="Genomic_DNA"/>
</dbReference>
<feature type="domain" description="Transglycosylase SLT" evidence="2">
    <location>
        <begin position="620"/>
        <end position="661"/>
    </location>
</feature>
<evidence type="ECO:0000313" key="4">
    <source>
        <dbReference type="Proteomes" id="UP001500466"/>
    </source>
</evidence>
<feature type="compositionally biased region" description="Low complexity" evidence="1">
    <location>
        <begin position="82"/>
        <end position="91"/>
    </location>
</feature>
<dbReference type="InterPro" id="IPR023346">
    <property type="entry name" value="Lysozyme-like_dom_sf"/>
</dbReference>
<keyword evidence="4" id="KW-1185">Reference proteome</keyword>
<feature type="compositionally biased region" description="Low complexity" evidence="1">
    <location>
        <begin position="211"/>
        <end position="222"/>
    </location>
</feature>
<feature type="compositionally biased region" description="Basic and acidic residues" evidence="1">
    <location>
        <begin position="107"/>
        <end position="120"/>
    </location>
</feature>
<feature type="compositionally biased region" description="Acidic residues" evidence="1">
    <location>
        <begin position="399"/>
        <end position="410"/>
    </location>
</feature>
<dbReference type="SUPFAM" id="SSF53955">
    <property type="entry name" value="Lysozyme-like"/>
    <property type="match status" value="1"/>
</dbReference>
<dbReference type="Proteomes" id="UP001500466">
    <property type="component" value="Unassembled WGS sequence"/>
</dbReference>
<protein>
    <recommendedName>
        <fullName evidence="2">Transglycosylase SLT domain-containing protein</fullName>
    </recommendedName>
</protein>
<feature type="compositionally biased region" description="Low complexity" evidence="1">
    <location>
        <begin position="492"/>
        <end position="519"/>
    </location>
</feature>
<proteinExistence type="predicted"/>
<evidence type="ECO:0000259" key="2">
    <source>
        <dbReference type="Pfam" id="PF13406"/>
    </source>
</evidence>
<comment type="caution">
    <text evidence="3">The sequence shown here is derived from an EMBL/GenBank/DDBJ whole genome shotgun (WGS) entry which is preliminary data.</text>
</comment>
<accession>A0ABP9GYM9</accession>
<feature type="region of interest" description="Disordered" evidence="1">
    <location>
        <begin position="157"/>
        <end position="247"/>
    </location>
</feature>
<dbReference type="CDD" id="cd13399">
    <property type="entry name" value="Slt35-like"/>
    <property type="match status" value="1"/>
</dbReference>
<evidence type="ECO:0000313" key="3">
    <source>
        <dbReference type="EMBL" id="GAA4953922.1"/>
    </source>
</evidence>
<name>A0ABP9GYM9_9ACTN</name>
<feature type="compositionally biased region" description="Low complexity" evidence="1">
    <location>
        <begin position="123"/>
        <end position="145"/>
    </location>
</feature>
<evidence type="ECO:0000256" key="1">
    <source>
        <dbReference type="SAM" id="MobiDB-lite"/>
    </source>
</evidence>
<dbReference type="RefSeq" id="WP_345674442.1">
    <property type="nucleotide sequence ID" value="NZ_BAABHS010000004.1"/>
</dbReference>
<feature type="compositionally biased region" description="Basic and acidic residues" evidence="1">
    <location>
        <begin position="58"/>
        <end position="76"/>
    </location>
</feature>
<dbReference type="InterPro" id="IPR043426">
    <property type="entry name" value="MltB-like"/>
</dbReference>
<organism evidence="3 4">
    <name type="scientific">Yinghuangia aomiensis</name>
    <dbReference type="NCBI Taxonomy" id="676205"/>
    <lineage>
        <taxon>Bacteria</taxon>
        <taxon>Bacillati</taxon>
        <taxon>Actinomycetota</taxon>
        <taxon>Actinomycetes</taxon>
        <taxon>Kitasatosporales</taxon>
        <taxon>Streptomycetaceae</taxon>
        <taxon>Yinghuangia</taxon>
    </lineage>
</organism>
<dbReference type="InterPro" id="IPR031304">
    <property type="entry name" value="SLT_2"/>
</dbReference>
<dbReference type="PANTHER" id="PTHR30163:SF8">
    <property type="entry name" value="LYTIC MUREIN TRANSGLYCOSYLASE"/>
    <property type="match status" value="1"/>
</dbReference>
<feature type="region of interest" description="Disordered" evidence="1">
    <location>
        <begin position="455"/>
        <end position="527"/>
    </location>
</feature>
<feature type="region of interest" description="Disordered" evidence="1">
    <location>
        <begin position="1"/>
        <end position="145"/>
    </location>
</feature>
<gene>
    <name evidence="3" type="ORF">GCM10023205_14320</name>
</gene>
<dbReference type="Pfam" id="PF13406">
    <property type="entry name" value="SLT_2"/>
    <property type="match status" value="1"/>
</dbReference>
<feature type="region of interest" description="Disordered" evidence="1">
    <location>
        <begin position="262"/>
        <end position="322"/>
    </location>
</feature>
<feature type="region of interest" description="Disordered" evidence="1">
    <location>
        <begin position="357"/>
        <end position="423"/>
    </location>
</feature>
<sequence length="728" mass="72289">MDVADQGPGPRDPEIPHHTGTTKPGWARNLTTVAVVPPRPRAAGDDAEGRGGPAEPDAETRADEVADRPDESDATRAAETGEAPAADTSADTADETAEQSAAQESDGAERPGAEGARDGEGAGLATPADADPAAEPAEAALSAEAPAATVLVTESTATGGLSPAAASAADVAEGPRASEAPGEPQDGEDVGAAAVSDATPLAAESAEPGGLSLAAASVADAAEGPRSSDVDQPAQSADAGPTAASGATPLVVSDAYLAADPADAALPAESPTPTADSPARGMQDGEGVGGAAESAEPGELSAAVASGADAAEGSNAAVEPAEASLLGASDAAVQPPADDPDTALLAPVSAVPAADPDTALLRPVGKGKAKADGEEDELDAWVASLGNRPAELEAKPDESGDGGDGDETEKAEESSEPSGKRRRLVNPWMAAAGVAALLLAGAAVVQNPFTMATAQRVPQSDVPRMSDPEPPKDSAPVDGGSARDLELPPVLPAAAPGSAGSPQPSGVIGTISASPTRTTAPPPAAPVNAGSNGIPQIVLAAYQQAAATTAKADPACKLPWQLLAGIGRVESSHANNGQVTANGTAVTPILGPRLDGSHSTAVIRDTDKGAYDLDPEFDRAVGPMQFIPSTWKSYGMDGNKDGKSDPENVYDASLAAARYLCAGDRDLSRPADLDRAIYSYNKSTEYVSTVKAWMQFYGNGVRAVPATTTPPATKATTKTSAATTKPSG</sequence>
<dbReference type="PANTHER" id="PTHR30163">
    <property type="entry name" value="MEMBRANE-BOUND LYTIC MUREIN TRANSGLYCOSYLASE B"/>
    <property type="match status" value="1"/>
</dbReference>
<feature type="compositionally biased region" description="Low complexity" evidence="1">
    <location>
        <begin position="157"/>
        <end position="169"/>
    </location>
</feature>
<reference evidence="4" key="1">
    <citation type="journal article" date="2019" name="Int. J. Syst. Evol. Microbiol.">
        <title>The Global Catalogue of Microorganisms (GCM) 10K type strain sequencing project: providing services to taxonomists for standard genome sequencing and annotation.</title>
        <authorList>
            <consortium name="The Broad Institute Genomics Platform"/>
            <consortium name="The Broad Institute Genome Sequencing Center for Infectious Disease"/>
            <person name="Wu L."/>
            <person name="Ma J."/>
        </authorList>
    </citation>
    <scope>NUCLEOTIDE SEQUENCE [LARGE SCALE GENOMIC DNA]</scope>
    <source>
        <strain evidence="4">JCM 17986</strain>
    </source>
</reference>
<dbReference type="Gene3D" id="1.10.530.10">
    <property type="match status" value="1"/>
</dbReference>